<reference evidence="3" key="2">
    <citation type="submission" date="2020-09" db="EMBL/GenBank/DDBJ databases">
        <authorList>
            <person name="Sun Q."/>
            <person name="Zhou Y."/>
        </authorList>
    </citation>
    <scope>NUCLEOTIDE SEQUENCE</scope>
    <source>
        <strain evidence="3">CGMCC 1.15794</strain>
    </source>
</reference>
<evidence type="ECO:0000313" key="3">
    <source>
        <dbReference type="EMBL" id="GGH40704.1"/>
    </source>
</evidence>
<dbReference type="Proteomes" id="UP000657592">
    <property type="component" value="Unassembled WGS sequence"/>
</dbReference>
<evidence type="ECO:0000256" key="1">
    <source>
        <dbReference type="SAM" id="MobiDB-lite"/>
    </source>
</evidence>
<organism evidence="3 4">
    <name type="scientific">Microbacterium album</name>
    <dbReference type="NCBI Taxonomy" id="2053191"/>
    <lineage>
        <taxon>Bacteria</taxon>
        <taxon>Bacillati</taxon>
        <taxon>Actinomycetota</taxon>
        <taxon>Actinomycetes</taxon>
        <taxon>Micrococcales</taxon>
        <taxon>Microbacteriaceae</taxon>
        <taxon>Microbacterium</taxon>
    </lineage>
</organism>
<name>A0A917IFC1_9MICO</name>
<feature type="chain" id="PRO_5037824973" evidence="2">
    <location>
        <begin position="23"/>
        <end position="172"/>
    </location>
</feature>
<feature type="signal peptide" evidence="2">
    <location>
        <begin position="1"/>
        <end position="22"/>
    </location>
</feature>
<dbReference type="RefSeq" id="WP_188755405.1">
    <property type="nucleotide sequence ID" value="NZ_BMJY01000003.1"/>
</dbReference>
<sequence length="172" mass="17595">MRRVAASAGIVAVLAFALTACAAPDSEAPRAEAPATSEDPPASGALPEMPQREGEVPQECQDAYPLAVVPADLADVASVPDDWPAPPAGAVLCLTSGSFDDTTETASYATDAPIEDVLAHYEAALAGYELYRADGAENGTGYDTLDGERPGLGVQIRETDGGFVIVFARAGA</sequence>
<dbReference type="PROSITE" id="PS51257">
    <property type="entry name" value="PROKAR_LIPOPROTEIN"/>
    <property type="match status" value="1"/>
</dbReference>
<reference evidence="3" key="1">
    <citation type="journal article" date="2014" name="Int. J. Syst. Evol. Microbiol.">
        <title>Complete genome sequence of Corynebacterium casei LMG S-19264T (=DSM 44701T), isolated from a smear-ripened cheese.</title>
        <authorList>
            <consortium name="US DOE Joint Genome Institute (JGI-PGF)"/>
            <person name="Walter F."/>
            <person name="Albersmeier A."/>
            <person name="Kalinowski J."/>
            <person name="Ruckert C."/>
        </authorList>
    </citation>
    <scope>NUCLEOTIDE SEQUENCE</scope>
    <source>
        <strain evidence="3">CGMCC 1.15794</strain>
    </source>
</reference>
<keyword evidence="2" id="KW-0732">Signal</keyword>
<dbReference type="AlphaFoldDB" id="A0A917IFC1"/>
<feature type="region of interest" description="Disordered" evidence="1">
    <location>
        <begin position="25"/>
        <end position="59"/>
    </location>
</feature>
<dbReference type="EMBL" id="BMJY01000003">
    <property type="protein sequence ID" value="GGH40704.1"/>
    <property type="molecule type" value="Genomic_DNA"/>
</dbReference>
<accession>A0A917IFC1</accession>
<evidence type="ECO:0000256" key="2">
    <source>
        <dbReference type="SAM" id="SignalP"/>
    </source>
</evidence>
<evidence type="ECO:0000313" key="4">
    <source>
        <dbReference type="Proteomes" id="UP000657592"/>
    </source>
</evidence>
<proteinExistence type="predicted"/>
<gene>
    <name evidence="3" type="ORF">GCM10010921_12810</name>
</gene>
<keyword evidence="4" id="KW-1185">Reference proteome</keyword>
<comment type="caution">
    <text evidence="3">The sequence shown here is derived from an EMBL/GenBank/DDBJ whole genome shotgun (WGS) entry which is preliminary data.</text>
</comment>
<protein>
    <submittedName>
        <fullName evidence="3">Uncharacterized protein</fullName>
    </submittedName>
</protein>